<organism evidence="1 2">
    <name type="scientific">Favolaschia claudopus</name>
    <dbReference type="NCBI Taxonomy" id="2862362"/>
    <lineage>
        <taxon>Eukaryota</taxon>
        <taxon>Fungi</taxon>
        <taxon>Dikarya</taxon>
        <taxon>Basidiomycota</taxon>
        <taxon>Agaricomycotina</taxon>
        <taxon>Agaricomycetes</taxon>
        <taxon>Agaricomycetidae</taxon>
        <taxon>Agaricales</taxon>
        <taxon>Marasmiineae</taxon>
        <taxon>Mycenaceae</taxon>
        <taxon>Favolaschia</taxon>
    </lineage>
</organism>
<dbReference type="InterPro" id="IPR036188">
    <property type="entry name" value="FAD/NAD-bd_sf"/>
</dbReference>
<accession>A0AAW0A973</accession>
<dbReference type="PANTHER" id="PTHR43735">
    <property type="entry name" value="APOPTOSIS-INDUCING FACTOR 1"/>
    <property type="match status" value="1"/>
</dbReference>
<dbReference type="Proteomes" id="UP001362999">
    <property type="component" value="Unassembled WGS sequence"/>
</dbReference>
<protein>
    <submittedName>
        <fullName evidence="1">Apoptosis-inducing factor B</fullName>
    </submittedName>
</protein>
<dbReference type="PANTHER" id="PTHR43735:SF2">
    <property type="entry name" value="FE-REGULATED PROTEIN 8"/>
    <property type="match status" value="1"/>
</dbReference>
<dbReference type="SUPFAM" id="SSF51905">
    <property type="entry name" value="FAD/NAD(P)-binding domain"/>
    <property type="match status" value="1"/>
</dbReference>
<dbReference type="GO" id="GO:0004174">
    <property type="term" value="F:electron-transferring-flavoprotein dehydrogenase activity"/>
    <property type="evidence" value="ECO:0007669"/>
    <property type="project" value="TreeGrafter"/>
</dbReference>
<comment type="caution">
    <text evidence="1">The sequence shown here is derived from an EMBL/GenBank/DDBJ whole genome shotgun (WGS) entry which is preliminary data.</text>
</comment>
<proteinExistence type="predicted"/>
<evidence type="ECO:0000313" key="1">
    <source>
        <dbReference type="EMBL" id="KAK7002446.1"/>
    </source>
</evidence>
<name>A0AAW0A973_9AGAR</name>
<dbReference type="GO" id="GO:0005737">
    <property type="term" value="C:cytoplasm"/>
    <property type="evidence" value="ECO:0007669"/>
    <property type="project" value="TreeGrafter"/>
</dbReference>
<evidence type="ECO:0000313" key="2">
    <source>
        <dbReference type="Proteomes" id="UP001362999"/>
    </source>
</evidence>
<dbReference type="GO" id="GO:0050660">
    <property type="term" value="F:flavin adenine dinucleotide binding"/>
    <property type="evidence" value="ECO:0007669"/>
    <property type="project" value="TreeGrafter"/>
</dbReference>
<keyword evidence="2" id="KW-1185">Reference proteome</keyword>
<sequence>MGCEEPRGGNKAMGSRDWNEFEERGAHIEPLGPNFLKISRAFTEHRIDLHFDYAIYALGSHLLSPLNLWHASPVWKHSVQSFGGSTAKSIAWPRGKQRAIEDASPVFVVGGVALGIQFGTDIAAAPPGDVICQHQLYSLNRQASRPCFPTCGHSTVRTTTGHIIYADLILLCTGQCPNTELFQSLNSRTVNTKSYAPCASSPDSLTCHPAHLPAFESTNEEDILAAALAQIALQNESTLVAEEGAEVSEEEDLRTPDPHIFTFGAIPLAEAAARNLLRRVHGKTDEPLERYMPGPPVIKVSLASGLKKDIYQVNSVVGVGKEPQNDLNVAVIWGYLGSPVVEEPEMFW</sequence>
<dbReference type="EMBL" id="JAWWNJ010000079">
    <property type="protein sequence ID" value="KAK7002446.1"/>
    <property type="molecule type" value="Genomic_DNA"/>
</dbReference>
<gene>
    <name evidence="1" type="ORF">R3P38DRAFT_3215603</name>
</gene>
<dbReference type="AlphaFoldDB" id="A0AAW0A973"/>
<reference evidence="1 2" key="1">
    <citation type="journal article" date="2024" name="J Genomics">
        <title>Draft genome sequencing and assembly of Favolaschia claudopus CIRM-BRFM 2984 isolated from oak limbs.</title>
        <authorList>
            <person name="Navarro D."/>
            <person name="Drula E."/>
            <person name="Chaduli D."/>
            <person name="Cazenave R."/>
            <person name="Ahrendt S."/>
            <person name="Wang J."/>
            <person name="Lipzen A."/>
            <person name="Daum C."/>
            <person name="Barry K."/>
            <person name="Grigoriev I.V."/>
            <person name="Favel A."/>
            <person name="Rosso M.N."/>
            <person name="Martin F."/>
        </authorList>
    </citation>
    <scope>NUCLEOTIDE SEQUENCE [LARGE SCALE GENOMIC DNA]</scope>
    <source>
        <strain evidence="1 2">CIRM-BRFM 2984</strain>
    </source>
</reference>